<dbReference type="GO" id="GO:0035925">
    <property type="term" value="F:mRNA 3'-UTR AU-rich region binding"/>
    <property type="evidence" value="ECO:0007669"/>
    <property type="project" value="TreeGrafter"/>
</dbReference>
<evidence type="ECO:0000259" key="3">
    <source>
        <dbReference type="SMART" id="SM00829"/>
    </source>
</evidence>
<dbReference type="SUPFAM" id="SSF50129">
    <property type="entry name" value="GroES-like"/>
    <property type="match status" value="1"/>
</dbReference>
<accession>A0A0R2BEK0</accession>
<keyword evidence="1" id="KW-0521">NADP</keyword>
<evidence type="ECO:0000313" key="4">
    <source>
        <dbReference type="EMBL" id="KRM77806.1"/>
    </source>
</evidence>
<dbReference type="Proteomes" id="UP000051845">
    <property type="component" value="Unassembled WGS sequence"/>
</dbReference>
<name>A0A0R2BEK0_SECCO</name>
<dbReference type="InterPro" id="IPR020843">
    <property type="entry name" value="ER"/>
</dbReference>
<dbReference type="PANTHER" id="PTHR48106">
    <property type="entry name" value="QUINONE OXIDOREDUCTASE PIG3-RELATED"/>
    <property type="match status" value="1"/>
</dbReference>
<evidence type="ECO:0000256" key="2">
    <source>
        <dbReference type="ARBA" id="ARBA00023002"/>
    </source>
</evidence>
<dbReference type="CDD" id="cd08271">
    <property type="entry name" value="MDR5"/>
    <property type="match status" value="1"/>
</dbReference>
<dbReference type="InterPro" id="IPR013154">
    <property type="entry name" value="ADH-like_N"/>
</dbReference>
<dbReference type="InterPro" id="IPR036291">
    <property type="entry name" value="NAD(P)-bd_dom_sf"/>
</dbReference>
<dbReference type="STRING" id="33960.TY91_12200"/>
<dbReference type="RefSeq" id="WP_056995947.1">
    <property type="nucleotide sequence ID" value="NZ_AYYR01000008.1"/>
</dbReference>
<sequence length="322" mass="34556">MKALVVPEPAAKTLQQLEWTNRSMPNPKADEVLIRTRAVGLNPVDVKIVFNGYFDWTYPHTLGLDVAGEVMGVGDRVSDYKVGDRVAGHANFAEDGAFAEYVTYPAAALTIIPESVDYETAAGCLCAGMTAYQALFRKAQLNNVETVLIHAGAGGVGSMAIQLANIAGKHVITTVSAAKEDFVAALKPDAIIDYHKEDVTKRVLELTRGLGADLIINNIGNSEADFDRIAYNGQLVCVLDTPTDAPEDKALSISNLDLGGAHRSGNPWQVQDLGKMAGELLELVADGKIDPLITKRYAREDIVEGLRALDAHEIVGKAIAKF</sequence>
<dbReference type="GO" id="GO:0070402">
    <property type="term" value="F:NADPH binding"/>
    <property type="evidence" value="ECO:0007669"/>
    <property type="project" value="TreeGrafter"/>
</dbReference>
<dbReference type="EMBL" id="AYYR01000008">
    <property type="protein sequence ID" value="KRM77806.1"/>
    <property type="molecule type" value="Genomic_DNA"/>
</dbReference>
<gene>
    <name evidence="4" type="ORF">FC82_GL002669</name>
</gene>
<dbReference type="SMART" id="SM00829">
    <property type="entry name" value="PKS_ER"/>
    <property type="match status" value="1"/>
</dbReference>
<dbReference type="Pfam" id="PF00107">
    <property type="entry name" value="ADH_zinc_N"/>
    <property type="match status" value="1"/>
</dbReference>
<dbReference type="InterPro" id="IPR013149">
    <property type="entry name" value="ADH-like_C"/>
</dbReference>
<proteinExistence type="predicted"/>
<reference evidence="4 5" key="1">
    <citation type="journal article" date="2015" name="Genome Announc.">
        <title>Expanding the biotechnology potential of lactobacilli through comparative genomics of 213 strains and associated genera.</title>
        <authorList>
            <person name="Sun Z."/>
            <person name="Harris H.M."/>
            <person name="McCann A."/>
            <person name="Guo C."/>
            <person name="Argimon S."/>
            <person name="Zhang W."/>
            <person name="Yang X."/>
            <person name="Jeffery I.B."/>
            <person name="Cooney J.C."/>
            <person name="Kagawa T.F."/>
            <person name="Liu W."/>
            <person name="Song Y."/>
            <person name="Salvetti E."/>
            <person name="Wrobel A."/>
            <person name="Rasinkangas P."/>
            <person name="Parkhill J."/>
            <person name="Rea M.C."/>
            <person name="O'Sullivan O."/>
            <person name="Ritari J."/>
            <person name="Douillard F.P."/>
            <person name="Paul Ross R."/>
            <person name="Yang R."/>
            <person name="Briner A.E."/>
            <person name="Felis G.E."/>
            <person name="de Vos W.M."/>
            <person name="Barrangou R."/>
            <person name="Klaenhammer T.R."/>
            <person name="Caufield P.W."/>
            <person name="Cui Y."/>
            <person name="Zhang H."/>
            <person name="O'Toole P.W."/>
        </authorList>
    </citation>
    <scope>NUCLEOTIDE SEQUENCE [LARGE SCALE GENOMIC DNA]</scope>
    <source>
        <strain evidence="4 5">DSM 20515</strain>
    </source>
</reference>
<evidence type="ECO:0000256" key="1">
    <source>
        <dbReference type="ARBA" id="ARBA00022857"/>
    </source>
</evidence>
<evidence type="ECO:0000313" key="5">
    <source>
        <dbReference type="Proteomes" id="UP000051845"/>
    </source>
</evidence>
<feature type="domain" description="Enoyl reductase (ER)" evidence="3">
    <location>
        <begin position="12"/>
        <end position="320"/>
    </location>
</feature>
<dbReference type="AlphaFoldDB" id="A0A0R2BEK0"/>
<dbReference type="GO" id="GO:0003960">
    <property type="term" value="F:quinone reductase (NADPH) activity"/>
    <property type="evidence" value="ECO:0007669"/>
    <property type="project" value="TreeGrafter"/>
</dbReference>
<dbReference type="Gene3D" id="3.90.180.10">
    <property type="entry name" value="Medium-chain alcohol dehydrogenases, catalytic domain"/>
    <property type="match status" value="1"/>
</dbReference>
<dbReference type="PATRIC" id="fig|1423733.4.peg.2793"/>
<dbReference type="InterPro" id="IPR011032">
    <property type="entry name" value="GroES-like_sf"/>
</dbReference>
<dbReference type="PANTHER" id="PTHR48106:SF7">
    <property type="entry name" value="DEHYDROGENASE, ZINC-CONTAINING, PUTATIVE (AFU_ORTHOLOGUE AFUA_5G10220)-RELATED"/>
    <property type="match status" value="1"/>
</dbReference>
<dbReference type="SUPFAM" id="SSF51735">
    <property type="entry name" value="NAD(P)-binding Rossmann-fold domains"/>
    <property type="match status" value="1"/>
</dbReference>
<organism evidence="4 5">
    <name type="scientific">Secundilactobacillus collinoides DSM 20515 = JCM 1123</name>
    <dbReference type="NCBI Taxonomy" id="1423733"/>
    <lineage>
        <taxon>Bacteria</taxon>
        <taxon>Bacillati</taxon>
        <taxon>Bacillota</taxon>
        <taxon>Bacilli</taxon>
        <taxon>Lactobacillales</taxon>
        <taxon>Lactobacillaceae</taxon>
        <taxon>Secundilactobacillus</taxon>
    </lineage>
</organism>
<dbReference type="Gene3D" id="3.40.50.720">
    <property type="entry name" value="NAD(P)-binding Rossmann-like Domain"/>
    <property type="match status" value="1"/>
</dbReference>
<dbReference type="GO" id="GO:0005829">
    <property type="term" value="C:cytosol"/>
    <property type="evidence" value="ECO:0007669"/>
    <property type="project" value="TreeGrafter"/>
</dbReference>
<keyword evidence="2" id="KW-0560">Oxidoreductase</keyword>
<protein>
    <submittedName>
        <fullName evidence="4">Oxidoreductase</fullName>
    </submittedName>
</protein>
<dbReference type="Pfam" id="PF08240">
    <property type="entry name" value="ADH_N"/>
    <property type="match status" value="1"/>
</dbReference>
<comment type="caution">
    <text evidence="4">The sequence shown here is derived from an EMBL/GenBank/DDBJ whole genome shotgun (WGS) entry which is preliminary data.</text>
</comment>